<proteinExistence type="predicted"/>
<dbReference type="InterPro" id="IPR007459">
    <property type="entry name" value="DNA_pol3_chi"/>
</dbReference>
<dbReference type="InterPro" id="IPR036768">
    <property type="entry name" value="PolIII_chi_sf"/>
</dbReference>
<dbReference type="GO" id="GO:0003677">
    <property type="term" value="F:DNA binding"/>
    <property type="evidence" value="ECO:0007669"/>
    <property type="project" value="InterPro"/>
</dbReference>
<dbReference type="GO" id="GO:0006260">
    <property type="term" value="P:DNA replication"/>
    <property type="evidence" value="ECO:0007669"/>
    <property type="project" value="InterPro"/>
</dbReference>
<dbReference type="AlphaFoldDB" id="A0A1A9RQQ0"/>
<dbReference type="Pfam" id="PF04364">
    <property type="entry name" value="DNA_pol3_chi"/>
    <property type="match status" value="1"/>
</dbReference>
<reference evidence="2" key="1">
    <citation type="submission" date="2016-05" db="EMBL/GenBank/DDBJ databases">
        <title>Draft genome of Corynebacterium afermentans subsp. afermentans LCDC 88199T.</title>
        <authorList>
            <person name="Bernier A.-M."/>
            <person name="Bernard K."/>
        </authorList>
    </citation>
    <scope>NUCLEOTIDE SEQUENCE [LARGE SCALE GENOMIC DNA]</scope>
    <source>
        <strain evidence="2">NML120819</strain>
    </source>
</reference>
<dbReference type="SUPFAM" id="SSF102400">
    <property type="entry name" value="DNA polymerase III chi subunit"/>
    <property type="match status" value="1"/>
</dbReference>
<protein>
    <submittedName>
        <fullName evidence="1">DNA polymerase III subunit chi</fullName>
    </submittedName>
</protein>
<dbReference type="GO" id="GO:0003887">
    <property type="term" value="F:DNA-directed DNA polymerase activity"/>
    <property type="evidence" value="ECO:0007669"/>
    <property type="project" value="InterPro"/>
</dbReference>
<dbReference type="PANTHER" id="PTHR38767:SF1">
    <property type="entry name" value="DNA POLYMERASE III SUBUNIT CHI"/>
    <property type="match status" value="1"/>
</dbReference>
<dbReference type="Proteomes" id="UP000078103">
    <property type="component" value="Unassembled WGS sequence"/>
</dbReference>
<dbReference type="Gene3D" id="3.40.50.10110">
    <property type="entry name" value="DNA polymerase III subunit chi"/>
    <property type="match status" value="1"/>
</dbReference>
<name>A0A1A9RQQ0_EIKCO</name>
<dbReference type="PANTHER" id="PTHR38767">
    <property type="entry name" value="DNA POLYMERASE III SUBUNIT CHI"/>
    <property type="match status" value="1"/>
</dbReference>
<evidence type="ECO:0000313" key="2">
    <source>
        <dbReference type="Proteomes" id="UP000078103"/>
    </source>
</evidence>
<organism evidence="1 2">
    <name type="scientific">Eikenella corrodens</name>
    <dbReference type="NCBI Taxonomy" id="539"/>
    <lineage>
        <taxon>Bacteria</taxon>
        <taxon>Pseudomonadati</taxon>
        <taxon>Pseudomonadota</taxon>
        <taxon>Betaproteobacteria</taxon>
        <taxon>Neisseriales</taxon>
        <taxon>Neisseriaceae</taxon>
        <taxon>Eikenella</taxon>
    </lineage>
</organism>
<comment type="caution">
    <text evidence="1">The sequence shown here is derived from an EMBL/GenBank/DDBJ whole genome shotgun (WGS) entry which is preliminary data.</text>
</comment>
<sequence length="147" mass="16285">MPTVTFYTHVTDLETFACRLAKRAVEAGCRVLAWCGGAEQLATLDRQLWAFEAESFLPHEIWLPEENPCPTEPPILLAEGETLPAADSSLVVLNLSADLWSDAPNTPERVLEIVGRSEPQLAAARRRFAAYRNGGFKIEHHNMQGKA</sequence>
<accession>A0A1A9RQQ0</accession>
<dbReference type="EMBL" id="LXSH01000017">
    <property type="protein sequence ID" value="OAM22314.1"/>
    <property type="molecule type" value="Genomic_DNA"/>
</dbReference>
<evidence type="ECO:0000313" key="1">
    <source>
        <dbReference type="EMBL" id="OAM22314.1"/>
    </source>
</evidence>
<dbReference type="GO" id="GO:0032298">
    <property type="term" value="P:positive regulation of DNA-templated DNA replication initiation"/>
    <property type="evidence" value="ECO:0007669"/>
    <property type="project" value="TreeGrafter"/>
</dbReference>
<gene>
    <name evidence="1" type="ORF">A7P89_05910</name>
</gene>